<protein>
    <submittedName>
        <fullName evidence="2">Cbb3-type cytochrome oxidase component FixQ</fullName>
    </submittedName>
</protein>
<dbReference type="EMBL" id="FNAO01000005">
    <property type="protein sequence ID" value="SDE46873.1"/>
    <property type="molecule type" value="Genomic_DNA"/>
</dbReference>
<keyword evidence="3" id="KW-1185">Reference proteome</keyword>
<dbReference type="AlphaFoldDB" id="A0A1G7D5U2"/>
<keyword evidence="1" id="KW-1133">Transmembrane helix</keyword>
<feature type="transmembrane region" description="Helical" evidence="1">
    <location>
        <begin position="20"/>
        <end position="38"/>
    </location>
</feature>
<keyword evidence="1" id="KW-0812">Transmembrane</keyword>
<keyword evidence="1" id="KW-0472">Membrane</keyword>
<evidence type="ECO:0000256" key="1">
    <source>
        <dbReference type="SAM" id="Phobius"/>
    </source>
</evidence>
<proteinExistence type="predicted"/>
<sequence length="56" mass="6628">MLKFVKGYMESIEGVATYPMISLLIFFVFFVILFWWVFTASKGHIKEMSEMPLEED</sequence>
<organism evidence="2 3">
    <name type="scientific">Pricia antarctica</name>
    <dbReference type="NCBI Taxonomy" id="641691"/>
    <lineage>
        <taxon>Bacteria</taxon>
        <taxon>Pseudomonadati</taxon>
        <taxon>Bacteroidota</taxon>
        <taxon>Flavobacteriia</taxon>
        <taxon>Flavobacteriales</taxon>
        <taxon>Flavobacteriaceae</taxon>
        <taxon>Pricia</taxon>
    </lineage>
</organism>
<name>A0A1G7D5U2_9FLAO</name>
<evidence type="ECO:0000313" key="3">
    <source>
        <dbReference type="Proteomes" id="UP000199109"/>
    </source>
</evidence>
<dbReference type="Proteomes" id="UP000199109">
    <property type="component" value="Unassembled WGS sequence"/>
</dbReference>
<gene>
    <name evidence="2" type="ORF">SAMN05421636_105185</name>
</gene>
<reference evidence="2 3" key="1">
    <citation type="submission" date="2016-10" db="EMBL/GenBank/DDBJ databases">
        <authorList>
            <person name="de Groot N.N."/>
        </authorList>
    </citation>
    <scope>NUCLEOTIDE SEQUENCE [LARGE SCALE GENOMIC DNA]</scope>
    <source>
        <strain evidence="2 3">DSM 23421</strain>
    </source>
</reference>
<dbReference type="STRING" id="641691.SAMN05421636_105185"/>
<accession>A0A1G7D5U2</accession>
<dbReference type="RefSeq" id="WP_091868566.1">
    <property type="nucleotide sequence ID" value="NZ_FNAO01000005.1"/>
</dbReference>
<evidence type="ECO:0000313" key="2">
    <source>
        <dbReference type="EMBL" id="SDE46873.1"/>
    </source>
</evidence>